<evidence type="ECO:0000256" key="10">
    <source>
        <dbReference type="ARBA" id="ARBA00023277"/>
    </source>
</evidence>
<evidence type="ECO:0000256" key="2">
    <source>
        <dbReference type="ARBA" id="ARBA00001946"/>
    </source>
</evidence>
<dbReference type="GO" id="GO:0046872">
    <property type="term" value="F:metal ion binding"/>
    <property type="evidence" value="ECO:0007669"/>
    <property type="project" value="UniProtKB-KW"/>
</dbReference>
<evidence type="ECO:0000256" key="14">
    <source>
        <dbReference type="ARBA" id="ARBA00049409"/>
    </source>
</evidence>
<dbReference type="InterPro" id="IPR005841">
    <property type="entry name" value="Alpha-D-phosphohexomutase_SF"/>
</dbReference>
<evidence type="ECO:0000259" key="16">
    <source>
        <dbReference type="Pfam" id="PF02878"/>
    </source>
</evidence>
<dbReference type="FunFam" id="3.40.120.10:FF:000005">
    <property type="entry name" value="Phosphoglucomutase 5"/>
    <property type="match status" value="1"/>
</dbReference>
<dbReference type="Gene3D" id="3.30.310.50">
    <property type="entry name" value="Alpha-D-phosphohexomutase, C-terminal domain"/>
    <property type="match status" value="1"/>
</dbReference>
<dbReference type="InterPro" id="IPR016055">
    <property type="entry name" value="A-D-PHexomutase_a/b/a-I/II/III"/>
</dbReference>
<dbReference type="STRING" id="78410.A0A0P7B3J6"/>
<keyword evidence="9" id="KW-0413">Isomerase</keyword>
<dbReference type="SUPFAM" id="SSF55957">
    <property type="entry name" value="Phosphoglucomutase, C-terminal domain"/>
    <property type="match status" value="1"/>
</dbReference>
<dbReference type="Pfam" id="PF02880">
    <property type="entry name" value="PGM_PMM_III"/>
    <property type="match status" value="1"/>
</dbReference>
<dbReference type="FunFam" id="3.30.310.50:FF:000002">
    <property type="entry name" value="Phosphoglucomutase 5"/>
    <property type="match status" value="1"/>
</dbReference>
<dbReference type="NCBIfam" id="NF005737">
    <property type="entry name" value="PRK07564.1-1"/>
    <property type="match status" value="1"/>
</dbReference>
<comment type="function">
    <text evidence="15">Catalyzes the reversible isomerization of alpha-D-glucose 1-phosphate to alpha-D-glucose 6-phosphate. The mechanism proceeds via the intermediate compound alpha-D-glucose 1,6-bisphosphate. Key enzyme in hexose metabolism. The reverse reaction is an essential step for biosynthesis because glucose 1-phosphate is the starting point for the synthesis of UDP-glucose, which acts as a precursor for the synthesis of oligosaccharides and trehalose.</text>
</comment>
<dbReference type="PRINTS" id="PR00509">
    <property type="entry name" value="PGMPMM"/>
</dbReference>
<keyword evidence="6" id="KW-0597">Phosphoprotein</keyword>
<dbReference type="EC" id="5.4.2.2" evidence="4"/>
<protein>
    <recommendedName>
        <fullName evidence="11">Phosphoglucomutase</fullName>
        <ecNumber evidence="4">5.4.2.2</ecNumber>
    </recommendedName>
    <alternativeName>
        <fullName evidence="12">Glucose phosphomutase</fullName>
    </alternativeName>
</protein>
<evidence type="ECO:0000256" key="9">
    <source>
        <dbReference type="ARBA" id="ARBA00023235"/>
    </source>
</evidence>
<evidence type="ECO:0000259" key="18">
    <source>
        <dbReference type="Pfam" id="PF02880"/>
    </source>
</evidence>
<evidence type="ECO:0000256" key="12">
    <source>
        <dbReference type="ARBA" id="ARBA00041398"/>
    </source>
</evidence>
<dbReference type="FunFam" id="3.40.120.10:FF:000006">
    <property type="entry name" value="Phosphoglucomutase PgmA"/>
    <property type="match status" value="1"/>
</dbReference>
<keyword evidence="7" id="KW-0479">Metal-binding</keyword>
<dbReference type="AlphaFoldDB" id="A0A0P7B3J6"/>
<comment type="similarity">
    <text evidence="3">Belongs to the phosphohexose mutase family.</text>
</comment>
<dbReference type="GO" id="GO:0006006">
    <property type="term" value="P:glucose metabolic process"/>
    <property type="evidence" value="ECO:0007669"/>
    <property type="project" value="UniProtKB-KW"/>
</dbReference>
<evidence type="ECO:0000256" key="8">
    <source>
        <dbReference type="ARBA" id="ARBA00022842"/>
    </source>
</evidence>
<dbReference type="GO" id="GO:0005829">
    <property type="term" value="C:cytosol"/>
    <property type="evidence" value="ECO:0007669"/>
    <property type="project" value="TreeGrafter"/>
</dbReference>
<feature type="domain" description="Alpha-D-phosphohexomutase alpha/beta/alpha" evidence="17">
    <location>
        <begin position="186"/>
        <end position="287"/>
    </location>
</feature>
<evidence type="ECO:0000256" key="11">
    <source>
        <dbReference type="ARBA" id="ARBA00039995"/>
    </source>
</evidence>
<evidence type="ECO:0000256" key="6">
    <source>
        <dbReference type="ARBA" id="ARBA00022553"/>
    </source>
</evidence>
<dbReference type="GO" id="GO:0004614">
    <property type="term" value="F:phosphoglucomutase activity"/>
    <property type="evidence" value="ECO:0007669"/>
    <property type="project" value="UniProtKB-EC"/>
</dbReference>
<feature type="domain" description="Alpha-D-phosphohexomutase alpha/beta/alpha" evidence="16">
    <location>
        <begin position="14"/>
        <end position="154"/>
    </location>
</feature>
<keyword evidence="10" id="KW-0119">Carbohydrate metabolism</keyword>
<dbReference type="Pfam" id="PF24947">
    <property type="entry name" value="PGM1_C_vert_fung"/>
    <property type="match status" value="1"/>
</dbReference>
<evidence type="ECO:0000313" key="19">
    <source>
        <dbReference type="EMBL" id="KPM40974.1"/>
    </source>
</evidence>
<dbReference type="EMBL" id="LKCW01000073">
    <property type="protein sequence ID" value="KPM40974.1"/>
    <property type="molecule type" value="Genomic_DNA"/>
</dbReference>
<keyword evidence="20" id="KW-1185">Reference proteome</keyword>
<evidence type="ECO:0000256" key="7">
    <source>
        <dbReference type="ARBA" id="ARBA00022723"/>
    </source>
</evidence>
<evidence type="ECO:0000256" key="1">
    <source>
        <dbReference type="ARBA" id="ARBA00000443"/>
    </source>
</evidence>
<dbReference type="Gene3D" id="3.40.120.10">
    <property type="entry name" value="Alpha-D-Glucose-1,6-Bisphosphate, subunit A, domain 3"/>
    <property type="match status" value="3"/>
</dbReference>
<evidence type="ECO:0000256" key="5">
    <source>
        <dbReference type="ARBA" id="ARBA00022526"/>
    </source>
</evidence>
<evidence type="ECO:0000256" key="15">
    <source>
        <dbReference type="ARBA" id="ARBA00056382"/>
    </source>
</evidence>
<comment type="cofactor">
    <cofactor evidence="2">
        <name>Mg(2+)</name>
        <dbReference type="ChEBI" id="CHEBI:18420"/>
    </cofactor>
</comment>
<dbReference type="InterPro" id="IPR005844">
    <property type="entry name" value="A-D-PHexomutase_a/b/a-I"/>
</dbReference>
<comment type="caution">
    <text evidence="19">The sequence shown here is derived from an EMBL/GenBank/DDBJ whole genome shotgun (WGS) entry which is preliminary data.</text>
</comment>
<reference evidence="19 20" key="1">
    <citation type="submission" date="2015-09" db="EMBL/GenBank/DDBJ databases">
        <title>Draft genome of a European isolate of the apple canker pathogen Neonectria ditissima.</title>
        <authorList>
            <person name="Gomez-Cortecero A."/>
            <person name="Harrison R.J."/>
            <person name="Armitage A.D."/>
        </authorList>
    </citation>
    <scope>NUCLEOTIDE SEQUENCE [LARGE SCALE GENOMIC DNA]</scope>
    <source>
        <strain evidence="19 20">R09/05</strain>
    </source>
</reference>
<dbReference type="InterPro" id="IPR036900">
    <property type="entry name" value="A-D-PHexomutase_C_sf"/>
</dbReference>
<evidence type="ECO:0000313" key="20">
    <source>
        <dbReference type="Proteomes" id="UP000050424"/>
    </source>
</evidence>
<accession>A0A0P7B3J6</accession>
<evidence type="ECO:0000256" key="13">
    <source>
        <dbReference type="ARBA" id="ARBA00049318"/>
    </source>
</evidence>
<dbReference type="OrthoDB" id="2291at2759"/>
<evidence type="ECO:0000256" key="3">
    <source>
        <dbReference type="ARBA" id="ARBA00010231"/>
    </source>
</evidence>
<comment type="catalytic activity">
    <reaction evidence="13">
        <text>alpha-D-glucose 1,6-bisphosphate + L-seryl-[protein] = O-phospho-L-seryl-[protein] + alpha-D-glucose 6-phosphate</text>
        <dbReference type="Rhea" id="RHEA:68752"/>
        <dbReference type="Rhea" id="RHEA-COMP:9863"/>
        <dbReference type="Rhea" id="RHEA-COMP:11604"/>
        <dbReference type="ChEBI" id="CHEBI:29999"/>
        <dbReference type="ChEBI" id="CHEBI:58225"/>
        <dbReference type="ChEBI" id="CHEBI:58392"/>
        <dbReference type="ChEBI" id="CHEBI:83421"/>
    </reaction>
</comment>
<dbReference type="InterPro" id="IPR005845">
    <property type="entry name" value="A-D-PHexomutase_a/b/a-II"/>
</dbReference>
<dbReference type="Pfam" id="PF02879">
    <property type="entry name" value="PGM_PMM_II"/>
    <property type="match status" value="1"/>
</dbReference>
<dbReference type="InterPro" id="IPR045244">
    <property type="entry name" value="PGM"/>
</dbReference>
<feature type="domain" description="Alpha-D-phosphohexomutase alpha/beta/alpha" evidence="18">
    <location>
        <begin position="296"/>
        <end position="414"/>
    </location>
</feature>
<organism evidence="19 20">
    <name type="scientific">Neonectria ditissima</name>
    <dbReference type="NCBI Taxonomy" id="78410"/>
    <lineage>
        <taxon>Eukaryota</taxon>
        <taxon>Fungi</taxon>
        <taxon>Dikarya</taxon>
        <taxon>Ascomycota</taxon>
        <taxon>Pezizomycotina</taxon>
        <taxon>Sordariomycetes</taxon>
        <taxon>Hypocreomycetidae</taxon>
        <taxon>Hypocreales</taxon>
        <taxon>Nectriaceae</taxon>
        <taxon>Neonectria</taxon>
    </lineage>
</organism>
<dbReference type="PANTHER" id="PTHR22573">
    <property type="entry name" value="PHOSPHOHEXOMUTASE FAMILY MEMBER"/>
    <property type="match status" value="1"/>
</dbReference>
<dbReference type="SUPFAM" id="SSF53738">
    <property type="entry name" value="Phosphoglucomutase, first 3 domains"/>
    <property type="match status" value="3"/>
</dbReference>
<keyword evidence="5" id="KW-0313">Glucose metabolism</keyword>
<gene>
    <name evidence="19" type="ORF">AK830_g5585</name>
</gene>
<dbReference type="FunFam" id="3.40.120.10:FF:000004">
    <property type="entry name" value="Phosphoglucomutase 5"/>
    <property type="match status" value="1"/>
</dbReference>
<comment type="catalytic activity">
    <reaction evidence="1">
        <text>alpha-D-glucose 1-phosphate = alpha-D-glucose 6-phosphate</text>
        <dbReference type="Rhea" id="RHEA:23536"/>
        <dbReference type="ChEBI" id="CHEBI:58225"/>
        <dbReference type="ChEBI" id="CHEBI:58601"/>
        <dbReference type="EC" id="5.4.2.2"/>
    </reaction>
</comment>
<name>A0A0P7B3J6_9HYPO</name>
<comment type="catalytic activity">
    <reaction evidence="14">
        <text>O-phospho-L-seryl-[protein] + alpha-D-glucose 1-phosphate = alpha-D-glucose 1,6-bisphosphate + L-seryl-[protein]</text>
        <dbReference type="Rhea" id="RHEA:68748"/>
        <dbReference type="Rhea" id="RHEA-COMP:9863"/>
        <dbReference type="Rhea" id="RHEA-COMP:11604"/>
        <dbReference type="ChEBI" id="CHEBI:29999"/>
        <dbReference type="ChEBI" id="CHEBI:58392"/>
        <dbReference type="ChEBI" id="CHEBI:58601"/>
        <dbReference type="ChEBI" id="CHEBI:83421"/>
    </reaction>
</comment>
<dbReference type="InterPro" id="IPR005846">
    <property type="entry name" value="A-D-PHexomutase_a/b/a-III"/>
</dbReference>
<proteinExistence type="inferred from homology"/>
<dbReference type="Pfam" id="PF02878">
    <property type="entry name" value="PGM_PMM_I"/>
    <property type="match status" value="1"/>
</dbReference>
<dbReference type="CDD" id="cd03085">
    <property type="entry name" value="PGM1"/>
    <property type="match status" value="1"/>
</dbReference>
<evidence type="ECO:0000259" key="17">
    <source>
        <dbReference type="Pfam" id="PF02879"/>
    </source>
</evidence>
<keyword evidence="8" id="KW-0460">Magnesium</keyword>
<dbReference type="Proteomes" id="UP000050424">
    <property type="component" value="Unassembled WGS sequence"/>
</dbReference>
<sequence>MSVKTVEFKPFQDQKPGTSGLRKKVVVFQQDHYSEAFVTSILLSIPEGVKDSFLVIGGDGRFWNPEVIQLIAKIGAAYGVKKLLIGQNGILSTPAASHVIRLRKATGGILLTASHNAGGPKNDFGIKYNLSNGGPAPESVTDKIYETSKTLTSYKIADIPEVDISTLGTQTYGSLEIEVVDSTTDYTAMLKDIFDFDLIKKFFSSHPDFKVLFDGLHGVTGPYGKAIFETELGLTGAIQNCVPSPDFNGGHPDPNLTYARSLVNAVDKDNVPFGAASDGDGDRNMIYGANAFVSPGDSLAIIAHHAQLIPYFKKNGVNGLARSMPTSGAVDLVAKAQGLNCYEVPTGWKFFCALFDAQKLSICGEESFGTGSDHIREKDGLWAIVAWLNIIAGIGVQNPEVTPSIKQIQKDFWTQYGRTFFTRYDYENVDSEGANKVVGELEKLVADPNFVGSTISGRTVTKAGNFSYTDLDGSVSAKQGLYAGFSSGSRIVVRLSGTGSSGATIRLYIEQHTNDPSTYDQDAQDFLKEEVHFATGLLKFNEHVGRDEPDVKT</sequence>
<dbReference type="PANTHER" id="PTHR22573:SF2">
    <property type="entry name" value="PHOSPHOGLUCOMUTASE"/>
    <property type="match status" value="1"/>
</dbReference>
<evidence type="ECO:0000256" key="4">
    <source>
        <dbReference type="ARBA" id="ARBA00012728"/>
    </source>
</evidence>